<dbReference type="Proteomes" id="UP000565579">
    <property type="component" value="Unassembled WGS sequence"/>
</dbReference>
<organism evidence="1 2">
    <name type="scientific">Nonomuraea rubra</name>
    <dbReference type="NCBI Taxonomy" id="46180"/>
    <lineage>
        <taxon>Bacteria</taxon>
        <taxon>Bacillati</taxon>
        <taxon>Actinomycetota</taxon>
        <taxon>Actinomycetes</taxon>
        <taxon>Streptosporangiales</taxon>
        <taxon>Streptosporangiaceae</taxon>
        <taxon>Nonomuraea</taxon>
    </lineage>
</organism>
<gene>
    <name evidence="1" type="ORF">HD593_000644</name>
</gene>
<dbReference type="EMBL" id="JACHMI010000001">
    <property type="protein sequence ID" value="MBB6545849.1"/>
    <property type="molecule type" value="Genomic_DNA"/>
</dbReference>
<proteinExistence type="predicted"/>
<comment type="caution">
    <text evidence="1">The sequence shown here is derived from an EMBL/GenBank/DDBJ whole genome shotgun (WGS) entry which is preliminary data.</text>
</comment>
<keyword evidence="2" id="KW-1185">Reference proteome</keyword>
<evidence type="ECO:0000313" key="1">
    <source>
        <dbReference type="EMBL" id="MBB6545849.1"/>
    </source>
</evidence>
<reference evidence="1 2" key="1">
    <citation type="submission" date="2020-08" db="EMBL/GenBank/DDBJ databases">
        <title>Sequencing the genomes of 1000 actinobacteria strains.</title>
        <authorList>
            <person name="Klenk H.-P."/>
        </authorList>
    </citation>
    <scope>NUCLEOTIDE SEQUENCE [LARGE SCALE GENOMIC DNA]</scope>
    <source>
        <strain evidence="1 2">DSM 43768</strain>
    </source>
</reference>
<protein>
    <submittedName>
        <fullName evidence="1">Uncharacterized protein</fullName>
    </submittedName>
</protein>
<name>A0A7X0TW63_9ACTN</name>
<evidence type="ECO:0000313" key="2">
    <source>
        <dbReference type="Proteomes" id="UP000565579"/>
    </source>
</evidence>
<sequence>MGVTLSDVVVASLDESGDIRGMIFQLAHASRSFCTGQSVCASPTATTLLKRVPQVQVLLEARISTRHFGF</sequence>
<dbReference type="AlphaFoldDB" id="A0A7X0TW63"/>
<accession>A0A7X0TW63</accession>